<accession>A0ABU5IRS2</accession>
<evidence type="ECO:0000313" key="2">
    <source>
        <dbReference type="Proteomes" id="UP001293718"/>
    </source>
</evidence>
<protein>
    <submittedName>
        <fullName evidence="1">Uncharacterized protein</fullName>
    </submittedName>
</protein>
<dbReference type="EMBL" id="JAXOJX010000129">
    <property type="protein sequence ID" value="MDZ5461599.1"/>
    <property type="molecule type" value="Genomic_DNA"/>
</dbReference>
<dbReference type="RefSeq" id="WP_322468720.1">
    <property type="nucleotide sequence ID" value="NZ_JAXOJX010000129.1"/>
</dbReference>
<keyword evidence="2" id="KW-1185">Reference proteome</keyword>
<proteinExistence type="predicted"/>
<dbReference type="Proteomes" id="UP001293718">
    <property type="component" value="Unassembled WGS sequence"/>
</dbReference>
<organism evidence="1 2">
    <name type="scientific">Azohydromonas lata</name>
    <dbReference type="NCBI Taxonomy" id="45677"/>
    <lineage>
        <taxon>Bacteria</taxon>
        <taxon>Pseudomonadati</taxon>
        <taxon>Pseudomonadota</taxon>
        <taxon>Betaproteobacteria</taxon>
        <taxon>Burkholderiales</taxon>
        <taxon>Sphaerotilaceae</taxon>
        <taxon>Azohydromonas</taxon>
    </lineage>
</organism>
<reference evidence="1 2" key="1">
    <citation type="submission" date="2023-11" db="EMBL/GenBank/DDBJ databases">
        <title>Draft genome of Azohydromonas lata strain H1 (DSM1123), a polyhydroxyalkanoate producer.</title>
        <authorList>
            <person name="Traversa D."/>
            <person name="D'Addabbo P."/>
            <person name="Pazzani C."/>
            <person name="Manzari C."/>
            <person name="Chiara M."/>
            <person name="Scrascia M."/>
        </authorList>
    </citation>
    <scope>NUCLEOTIDE SEQUENCE [LARGE SCALE GENOMIC DNA]</scope>
    <source>
        <strain evidence="1 2">H1</strain>
    </source>
</reference>
<comment type="caution">
    <text evidence="1">The sequence shown here is derived from an EMBL/GenBank/DDBJ whole genome shotgun (WGS) entry which is preliminary data.</text>
</comment>
<gene>
    <name evidence="1" type="ORF">SM757_33995</name>
</gene>
<evidence type="ECO:0000313" key="1">
    <source>
        <dbReference type="EMBL" id="MDZ5461599.1"/>
    </source>
</evidence>
<sequence length="54" mass="5845">MPRLVVMPGGLTFKPQPRLTTPPQLNAWLEGQGVLAVSDAAPLLRDALQRLGPR</sequence>
<name>A0ABU5IRS2_9BURK</name>